<keyword evidence="2" id="KW-1185">Reference proteome</keyword>
<dbReference type="Proteomes" id="UP000640426">
    <property type="component" value="Unassembled WGS sequence"/>
</dbReference>
<evidence type="ECO:0000313" key="1">
    <source>
        <dbReference type="EMBL" id="MBJ6122946.1"/>
    </source>
</evidence>
<protein>
    <submittedName>
        <fullName evidence="1">Uncharacterized protein</fullName>
    </submittedName>
</protein>
<proteinExistence type="predicted"/>
<name>A0ABS0XSC6_9SPHN</name>
<evidence type="ECO:0000313" key="2">
    <source>
        <dbReference type="Proteomes" id="UP000640426"/>
    </source>
</evidence>
<accession>A0ABS0XSC6</accession>
<organism evidence="1 2">
    <name type="scientific">Sphingomonas mollis</name>
    <dbReference type="NCBI Taxonomy" id="2795726"/>
    <lineage>
        <taxon>Bacteria</taxon>
        <taxon>Pseudomonadati</taxon>
        <taxon>Pseudomonadota</taxon>
        <taxon>Alphaproteobacteria</taxon>
        <taxon>Sphingomonadales</taxon>
        <taxon>Sphingomonadaceae</taxon>
        <taxon>Sphingomonas</taxon>
    </lineage>
</organism>
<gene>
    <name evidence="1" type="ORF">JAO74_14200</name>
</gene>
<reference evidence="2" key="1">
    <citation type="submission" date="2020-12" db="EMBL/GenBank/DDBJ databases">
        <title>Hymenobacter sp.</title>
        <authorList>
            <person name="Kim M.K."/>
        </authorList>
    </citation>
    <scope>NUCLEOTIDE SEQUENCE [LARGE SCALE GENOMIC DNA]</scope>
    <source>
        <strain evidence="2">BT553</strain>
    </source>
</reference>
<dbReference type="EMBL" id="JAELXS010000008">
    <property type="protein sequence ID" value="MBJ6122946.1"/>
    <property type="molecule type" value="Genomic_DNA"/>
</dbReference>
<dbReference type="RefSeq" id="WP_199039429.1">
    <property type="nucleotide sequence ID" value="NZ_JAELXS010000008.1"/>
</dbReference>
<comment type="caution">
    <text evidence="1">The sequence shown here is derived from an EMBL/GenBank/DDBJ whole genome shotgun (WGS) entry which is preliminary data.</text>
</comment>
<sequence length="199" mass="23253">MNREGAKRMLGGLIQVLVAHGEFTSVNDAYALAWPVMRREHIRRQATLRQQIQRRRNVKTELSNGQIPEVLSMHMEVERQHRSIRFREYAKCKEAPLQIRIDPGGDNARFTADAWLARERRKIRRQSVTAYGIAKELKEIERSYGLGFEVLRDRVNKALKRIEILEAATFRESGERVWDRFDAKIALRDLMVPPPYEAV</sequence>